<dbReference type="Proteomes" id="UP001232019">
    <property type="component" value="Chromosome"/>
</dbReference>
<organism evidence="1">
    <name type="scientific">Marivirga arenosa</name>
    <dbReference type="NCBI Taxonomy" id="3059076"/>
    <lineage>
        <taxon>Bacteria</taxon>
        <taxon>Pseudomonadati</taxon>
        <taxon>Bacteroidota</taxon>
        <taxon>Cytophagia</taxon>
        <taxon>Cytophagales</taxon>
        <taxon>Marivirgaceae</taxon>
        <taxon>Marivirga</taxon>
    </lineage>
</organism>
<proteinExistence type="predicted"/>
<protein>
    <submittedName>
        <fullName evidence="1">Uncharacterized protein</fullName>
    </submittedName>
</protein>
<evidence type="ECO:0000313" key="1">
    <source>
        <dbReference type="EMBL" id="WNB17858.1"/>
    </source>
</evidence>
<dbReference type="AlphaFoldDB" id="A0AA52EZY1"/>
<sequence>MINLQIGKPLNIKFPIVYRYMDKQFIDLFFDEGKLRISSFDKFRKYPDEIRGDKSEGGGSITGKSDKEGFTFHLMTRVGKNGYMLSTSLLHSQSIMDEFETDGVFRIKDPINFAAAISNSILGNDQVFVGFCNYQDGRIIEKEIKGLSAKDFTNEEGNFIIGGPGMAKRTNEMIGNGIDLMYLKDNKYQVQSEFRFVWTIRNQFFEMNEFLDIECKEAIQYCERIK</sequence>
<dbReference type="RefSeq" id="WP_322347361.1">
    <property type="nucleotide sequence ID" value="NZ_CP129968.2"/>
</dbReference>
<gene>
    <name evidence="1" type="ORF">QYS47_28375</name>
</gene>
<accession>A0AA52EZY1</accession>
<dbReference type="KEGG" id="marp:QYS47_28375"/>
<reference evidence="1" key="1">
    <citation type="submission" date="2023-08" db="EMBL/GenBank/DDBJ databases">
        <title>Comparative genomics and taxonomic characterization of three novel marine species of genus Marivirga.</title>
        <authorList>
            <person name="Muhammad N."/>
            <person name="Kim S.-G."/>
        </authorList>
    </citation>
    <scope>NUCLEOTIDE SEQUENCE</scope>
    <source>
        <strain evidence="1">BKB1-2</strain>
    </source>
</reference>
<dbReference type="EMBL" id="CP129968">
    <property type="protein sequence ID" value="WNB17858.1"/>
    <property type="molecule type" value="Genomic_DNA"/>
</dbReference>
<name>A0AA52EZY1_9BACT</name>